<dbReference type="RefSeq" id="WP_145264906.1">
    <property type="nucleotide sequence ID" value="NZ_CP036316.1"/>
</dbReference>
<dbReference type="Gene3D" id="3.30.70.20">
    <property type="match status" value="1"/>
</dbReference>
<evidence type="ECO:0000256" key="8">
    <source>
        <dbReference type="ARBA" id="ARBA00023014"/>
    </source>
</evidence>
<sequence length="383" mass="42721">MTNPSHNLTAPLKREAYRLGFDLCGIAPAVTPPGYDHFLEWLDRGHAGEMHYLEHRKEARKHPESVMPDVNSVIMVGLNYETEEPPKDIPPGTARVSRYAWGEADYHDIIKQQLKKLADFLHAEAPGCHTRPVVDTAPLLERDFAQLAGLGWFGKNTMLINKWIGSYFFLGALLTDLELDYDEPHHTTHCGTCTACLDACPTDAFNAPHDLDARKCISYLTIELKDHIPEELSAGTGDWLFGCDICQAVCPWTRHRPGADTLTLGRRGFSEQCEEMEREDLSGHFVPTADLNPADCVELLKLTPEQFKARFKHSPLSRPKRAGLLRNAAIVLGNTGNESHLPILESAAQDKEELVSEAAKWAINKVKSRNTILLPLGEATEDE</sequence>
<dbReference type="InterPro" id="IPR004453">
    <property type="entry name" value="QueG"/>
</dbReference>
<feature type="domain" description="4Fe-4S ferredoxin-type" evidence="9">
    <location>
        <begin position="181"/>
        <end position="210"/>
    </location>
</feature>
<dbReference type="KEGG" id="chya:V22_33520"/>
<evidence type="ECO:0000256" key="3">
    <source>
        <dbReference type="ARBA" id="ARBA00022694"/>
    </source>
</evidence>
<dbReference type="InterPro" id="IPR017896">
    <property type="entry name" value="4Fe4S_Fe-S-bd"/>
</dbReference>
<dbReference type="InterPro" id="IPR013542">
    <property type="entry name" value="QueG_DUF1730"/>
</dbReference>
<keyword evidence="11" id="KW-1185">Reference proteome</keyword>
<dbReference type="PANTHER" id="PTHR30002">
    <property type="entry name" value="EPOXYQUEUOSINE REDUCTASE"/>
    <property type="match status" value="1"/>
</dbReference>
<name>A0A517TCJ2_9PLAN</name>
<evidence type="ECO:0000256" key="2">
    <source>
        <dbReference type="ARBA" id="ARBA00022490"/>
    </source>
</evidence>
<reference evidence="10 11" key="1">
    <citation type="submission" date="2019-02" db="EMBL/GenBank/DDBJ databases">
        <title>Deep-cultivation of Planctomycetes and their phenomic and genomic characterization uncovers novel biology.</title>
        <authorList>
            <person name="Wiegand S."/>
            <person name="Jogler M."/>
            <person name="Boedeker C."/>
            <person name="Pinto D."/>
            <person name="Vollmers J."/>
            <person name="Rivas-Marin E."/>
            <person name="Kohn T."/>
            <person name="Peeters S.H."/>
            <person name="Heuer A."/>
            <person name="Rast P."/>
            <person name="Oberbeckmann S."/>
            <person name="Bunk B."/>
            <person name="Jeske O."/>
            <person name="Meyerdierks A."/>
            <person name="Storesund J.E."/>
            <person name="Kallscheuer N."/>
            <person name="Luecker S."/>
            <person name="Lage O.M."/>
            <person name="Pohl T."/>
            <person name="Merkel B.J."/>
            <person name="Hornburger P."/>
            <person name="Mueller R.-W."/>
            <person name="Bruemmer F."/>
            <person name="Labrenz M."/>
            <person name="Spormann A.M."/>
            <person name="Op den Camp H."/>
            <person name="Overmann J."/>
            <person name="Amann R."/>
            <person name="Jetten M.S.M."/>
            <person name="Mascher T."/>
            <person name="Medema M.H."/>
            <person name="Devos D.P."/>
            <person name="Kaster A.-K."/>
            <person name="Ovreas L."/>
            <person name="Rohde M."/>
            <person name="Galperin M.Y."/>
            <person name="Jogler C."/>
        </authorList>
    </citation>
    <scope>NUCLEOTIDE SEQUENCE [LARGE SCALE GENOMIC DNA]</scope>
    <source>
        <strain evidence="10 11">V22</strain>
    </source>
</reference>
<evidence type="ECO:0000256" key="1">
    <source>
        <dbReference type="ARBA" id="ARBA00022485"/>
    </source>
</evidence>
<keyword evidence="6 10" id="KW-0560">Oxidoreductase</keyword>
<gene>
    <name evidence="10" type="primary">queG</name>
    <name evidence="10" type="ORF">V22_33520</name>
</gene>
<evidence type="ECO:0000256" key="6">
    <source>
        <dbReference type="ARBA" id="ARBA00023002"/>
    </source>
</evidence>
<organism evidence="10 11">
    <name type="scientific">Calycomorphotria hydatis</name>
    <dbReference type="NCBI Taxonomy" id="2528027"/>
    <lineage>
        <taxon>Bacteria</taxon>
        <taxon>Pseudomonadati</taxon>
        <taxon>Planctomycetota</taxon>
        <taxon>Planctomycetia</taxon>
        <taxon>Planctomycetales</taxon>
        <taxon>Planctomycetaceae</taxon>
        <taxon>Calycomorphotria</taxon>
    </lineage>
</organism>
<evidence type="ECO:0000256" key="4">
    <source>
        <dbReference type="ARBA" id="ARBA00022723"/>
    </source>
</evidence>
<evidence type="ECO:0000259" key="9">
    <source>
        <dbReference type="PROSITE" id="PS51379"/>
    </source>
</evidence>
<keyword evidence="8" id="KW-0411">Iron-sulfur</keyword>
<dbReference type="Pfam" id="PF08331">
    <property type="entry name" value="QueG_DUF1730"/>
    <property type="match status" value="1"/>
</dbReference>
<dbReference type="PROSITE" id="PS51379">
    <property type="entry name" value="4FE4S_FER_2"/>
    <property type="match status" value="1"/>
</dbReference>
<keyword evidence="5" id="KW-0671">Queuosine biosynthesis</keyword>
<keyword evidence="7" id="KW-0408">Iron</keyword>
<evidence type="ECO:0000256" key="5">
    <source>
        <dbReference type="ARBA" id="ARBA00022785"/>
    </source>
</evidence>
<protein>
    <submittedName>
        <fullName evidence="10">Epoxyqueuosine reductase</fullName>
        <ecNumber evidence="10">1.1.-.-</ecNumber>
    </submittedName>
</protein>
<keyword evidence="1" id="KW-0004">4Fe-4S</keyword>
<dbReference type="EC" id="1.1.-.-" evidence="10"/>
<dbReference type="NCBIfam" id="TIGR00276">
    <property type="entry name" value="tRNA epoxyqueuosine(34) reductase QueG"/>
    <property type="match status" value="1"/>
</dbReference>
<proteinExistence type="predicted"/>
<accession>A0A517TCJ2</accession>
<keyword evidence="3" id="KW-0819">tRNA processing</keyword>
<dbReference type="AlphaFoldDB" id="A0A517TCJ2"/>
<dbReference type="OrthoDB" id="9784571at2"/>
<evidence type="ECO:0000313" key="10">
    <source>
        <dbReference type="EMBL" id="QDT66088.1"/>
    </source>
</evidence>
<dbReference type="PANTHER" id="PTHR30002:SF4">
    <property type="entry name" value="EPOXYQUEUOSINE REDUCTASE"/>
    <property type="match status" value="1"/>
</dbReference>
<dbReference type="SUPFAM" id="SSF46548">
    <property type="entry name" value="alpha-helical ferredoxin"/>
    <property type="match status" value="1"/>
</dbReference>
<dbReference type="GO" id="GO:0046872">
    <property type="term" value="F:metal ion binding"/>
    <property type="evidence" value="ECO:0007669"/>
    <property type="project" value="UniProtKB-KW"/>
</dbReference>
<keyword evidence="2" id="KW-0963">Cytoplasm</keyword>
<dbReference type="Proteomes" id="UP000319976">
    <property type="component" value="Chromosome"/>
</dbReference>
<keyword evidence="4" id="KW-0479">Metal-binding</keyword>
<dbReference type="GO" id="GO:0008616">
    <property type="term" value="P:tRNA queuosine(34) biosynthetic process"/>
    <property type="evidence" value="ECO:0007669"/>
    <property type="project" value="UniProtKB-KW"/>
</dbReference>
<dbReference type="EMBL" id="CP036316">
    <property type="protein sequence ID" value="QDT66088.1"/>
    <property type="molecule type" value="Genomic_DNA"/>
</dbReference>
<dbReference type="InterPro" id="IPR017900">
    <property type="entry name" value="4Fe4S_Fe_S_CS"/>
</dbReference>
<evidence type="ECO:0000256" key="7">
    <source>
        <dbReference type="ARBA" id="ARBA00023004"/>
    </source>
</evidence>
<evidence type="ECO:0000313" key="11">
    <source>
        <dbReference type="Proteomes" id="UP000319976"/>
    </source>
</evidence>
<dbReference type="Pfam" id="PF13484">
    <property type="entry name" value="Fer4_16"/>
    <property type="match status" value="1"/>
</dbReference>
<dbReference type="GO" id="GO:0051539">
    <property type="term" value="F:4 iron, 4 sulfur cluster binding"/>
    <property type="evidence" value="ECO:0007669"/>
    <property type="project" value="UniProtKB-KW"/>
</dbReference>
<dbReference type="GO" id="GO:0052693">
    <property type="term" value="F:epoxyqueuosine reductase activity"/>
    <property type="evidence" value="ECO:0007669"/>
    <property type="project" value="TreeGrafter"/>
</dbReference>
<dbReference type="PROSITE" id="PS00198">
    <property type="entry name" value="4FE4S_FER_1"/>
    <property type="match status" value="1"/>
</dbReference>